<feature type="region of interest" description="Disordered" evidence="1">
    <location>
        <begin position="1"/>
        <end position="21"/>
    </location>
</feature>
<proteinExistence type="predicted"/>
<comment type="caution">
    <text evidence="3">The sequence shown here is derived from an EMBL/GenBank/DDBJ whole genome shotgun (WGS) entry which is preliminary data.</text>
</comment>
<evidence type="ECO:0000313" key="4">
    <source>
        <dbReference type="Proteomes" id="UP000298358"/>
    </source>
</evidence>
<evidence type="ECO:0000313" key="3">
    <source>
        <dbReference type="EMBL" id="TFU33592.1"/>
    </source>
</evidence>
<dbReference type="InterPro" id="IPR025339">
    <property type="entry name" value="DUF4245"/>
</dbReference>
<keyword evidence="2" id="KW-1133">Transmembrane helix</keyword>
<feature type="transmembrane region" description="Helical" evidence="2">
    <location>
        <begin position="40"/>
        <end position="58"/>
    </location>
</feature>
<keyword evidence="2" id="KW-0812">Transmembrane</keyword>
<sequence>MAREPRVVAELGRPETPEETAVRKAANSKAYRESQNFRNLIFALLVTLAIVVVIVLVVPRGGPGEHRSVDPAPAADAASTAYERTVILPDLPAPTKENGWFVNEAKVVPGDTPRWEVLYVPGDESFLRFVQGFDADATWAAQQLGGTAPAGEVVAGGITWQTYEVDPTRNKNVTYALGTQAGTDHILLYGTSTPKKTAEIAEMIAPQVRALTEESE</sequence>
<protein>
    <submittedName>
        <fullName evidence="3">DUF4245 family protein</fullName>
    </submittedName>
</protein>
<dbReference type="EMBL" id="SPQB01000007">
    <property type="protein sequence ID" value="TFU33592.1"/>
    <property type="molecule type" value="Genomic_DNA"/>
</dbReference>
<reference evidence="3 4" key="1">
    <citation type="submission" date="2019-03" db="EMBL/GenBank/DDBJ databases">
        <title>Diversity of the mouse oral microbiome.</title>
        <authorList>
            <person name="Joseph S."/>
            <person name="Aduse-Opoku J."/>
            <person name="Curtis M."/>
            <person name="Wade W."/>
            <person name="Hashim A."/>
        </authorList>
    </citation>
    <scope>NUCLEOTIDE SEQUENCE [LARGE SCALE GENOMIC DNA]</scope>
    <source>
        <strain evidence="3 4">P1012</strain>
    </source>
</reference>
<gene>
    <name evidence="3" type="ORF">E4U02_04960</name>
</gene>
<accession>A0A4Y9FW85</accession>
<dbReference type="RefSeq" id="WP_135113721.1">
    <property type="nucleotide sequence ID" value="NZ_BAAANG010000003.1"/>
</dbReference>
<dbReference type="OrthoDB" id="4801970at2"/>
<dbReference type="AlphaFoldDB" id="A0A4Y9FW85"/>
<keyword evidence="4" id="KW-1185">Reference proteome</keyword>
<name>A0A4Y9FW85_9MICO</name>
<dbReference type="Pfam" id="PF14030">
    <property type="entry name" value="DUF4245"/>
    <property type="match status" value="1"/>
</dbReference>
<evidence type="ECO:0000256" key="2">
    <source>
        <dbReference type="SAM" id="Phobius"/>
    </source>
</evidence>
<organism evidence="3 4">
    <name type="scientific">Microbacterium paludicola</name>
    <dbReference type="NCBI Taxonomy" id="300019"/>
    <lineage>
        <taxon>Bacteria</taxon>
        <taxon>Bacillati</taxon>
        <taxon>Actinomycetota</taxon>
        <taxon>Actinomycetes</taxon>
        <taxon>Micrococcales</taxon>
        <taxon>Microbacteriaceae</taxon>
        <taxon>Microbacterium</taxon>
    </lineage>
</organism>
<evidence type="ECO:0000256" key="1">
    <source>
        <dbReference type="SAM" id="MobiDB-lite"/>
    </source>
</evidence>
<keyword evidence="2" id="KW-0472">Membrane</keyword>
<dbReference type="Proteomes" id="UP000298358">
    <property type="component" value="Unassembled WGS sequence"/>
</dbReference>